<gene>
    <name evidence="1" type="ORF">IQ13_1993</name>
</gene>
<protein>
    <submittedName>
        <fullName evidence="1">Uncharacterized protein (DUF952 family)</fullName>
    </submittedName>
</protein>
<dbReference type="AlphaFoldDB" id="A0A562SS79"/>
<dbReference type="Pfam" id="PF06108">
    <property type="entry name" value="DUF952"/>
    <property type="match status" value="1"/>
</dbReference>
<accession>A0A562SS79</accession>
<proteinExistence type="predicted"/>
<dbReference type="PANTHER" id="PTHR34129:SF1">
    <property type="entry name" value="DUF952 DOMAIN-CONTAINING PROTEIN"/>
    <property type="match status" value="1"/>
</dbReference>
<evidence type="ECO:0000313" key="2">
    <source>
        <dbReference type="Proteomes" id="UP000316167"/>
    </source>
</evidence>
<dbReference type="Proteomes" id="UP000316167">
    <property type="component" value="Unassembled WGS sequence"/>
</dbReference>
<dbReference type="EMBL" id="VLLE01000003">
    <property type="protein sequence ID" value="TWI83874.1"/>
    <property type="molecule type" value="Genomic_DNA"/>
</dbReference>
<name>A0A562SS79_9BACT</name>
<reference evidence="1 2" key="1">
    <citation type="journal article" date="2015" name="Stand. Genomic Sci.">
        <title>Genomic Encyclopedia of Bacterial and Archaeal Type Strains, Phase III: the genomes of soil and plant-associated and newly described type strains.</title>
        <authorList>
            <person name="Whitman W.B."/>
            <person name="Woyke T."/>
            <person name="Klenk H.P."/>
            <person name="Zhou Y."/>
            <person name="Lilburn T.G."/>
            <person name="Beck B.J."/>
            <person name="De Vos P."/>
            <person name="Vandamme P."/>
            <person name="Eisen J.A."/>
            <person name="Garrity G."/>
            <person name="Hugenholtz P."/>
            <person name="Kyrpides N.C."/>
        </authorList>
    </citation>
    <scope>NUCLEOTIDE SEQUENCE [LARGE SCALE GENOMIC DNA]</scope>
    <source>
        <strain evidence="1 2">CGMCC 1.7271</strain>
    </source>
</reference>
<comment type="caution">
    <text evidence="1">The sequence shown here is derived from an EMBL/GenBank/DDBJ whole genome shotgun (WGS) entry which is preliminary data.</text>
</comment>
<dbReference type="OrthoDB" id="5638018at2"/>
<dbReference type="InterPro" id="IPR009297">
    <property type="entry name" value="DUF952"/>
</dbReference>
<sequence>MPIIYHVTTAAEWNAAKQVGAYESPSLKAEGFIHCSQENQVAGVLERYFAGKTNLVKLVIDTDKLTSRFVFEWSPSTEDTFPHVYGMINIDAVVDVVELN</sequence>
<dbReference type="PANTHER" id="PTHR34129">
    <property type="entry name" value="BLR1139 PROTEIN"/>
    <property type="match status" value="1"/>
</dbReference>
<organism evidence="1 2">
    <name type="scientific">Lacibacter cauensis</name>
    <dbReference type="NCBI Taxonomy" id="510947"/>
    <lineage>
        <taxon>Bacteria</taxon>
        <taxon>Pseudomonadati</taxon>
        <taxon>Bacteroidota</taxon>
        <taxon>Chitinophagia</taxon>
        <taxon>Chitinophagales</taxon>
        <taxon>Chitinophagaceae</taxon>
        <taxon>Lacibacter</taxon>
    </lineage>
</organism>
<keyword evidence="2" id="KW-1185">Reference proteome</keyword>
<evidence type="ECO:0000313" key="1">
    <source>
        <dbReference type="EMBL" id="TWI83874.1"/>
    </source>
</evidence>
<dbReference type="Gene3D" id="3.20.170.20">
    <property type="entry name" value="Protein of unknown function DUF952"/>
    <property type="match status" value="1"/>
</dbReference>
<dbReference type="RefSeq" id="WP_144886156.1">
    <property type="nucleotide sequence ID" value="NZ_VLLE01000003.1"/>
</dbReference>
<dbReference type="SUPFAM" id="SSF56399">
    <property type="entry name" value="ADP-ribosylation"/>
    <property type="match status" value="1"/>
</dbReference>